<gene>
    <name evidence="2" type="ORF">SAMN05192539_1001343</name>
</gene>
<evidence type="ECO:0000313" key="2">
    <source>
        <dbReference type="EMBL" id="SEI42996.1"/>
    </source>
</evidence>
<keyword evidence="3" id="KW-1185">Reference proteome</keyword>
<dbReference type="Proteomes" id="UP000198866">
    <property type="component" value="Unassembled WGS sequence"/>
</dbReference>
<feature type="signal peptide" evidence="1">
    <location>
        <begin position="1"/>
        <end position="19"/>
    </location>
</feature>
<proteinExistence type="predicted"/>
<dbReference type="OrthoDB" id="9103978at2"/>
<keyword evidence="1" id="KW-0732">Signal</keyword>
<reference evidence="3" key="1">
    <citation type="submission" date="2016-10" db="EMBL/GenBank/DDBJ databases">
        <authorList>
            <person name="Varghese N."/>
            <person name="Submissions S."/>
        </authorList>
    </citation>
    <scope>NUCLEOTIDE SEQUENCE [LARGE SCALE GENOMIC DNA]</scope>
    <source>
        <strain evidence="3">LMG 26031</strain>
    </source>
</reference>
<evidence type="ECO:0008006" key="4">
    <source>
        <dbReference type="Google" id="ProtNLM"/>
    </source>
</evidence>
<name>A0A1H6QM14_9BURK</name>
<evidence type="ECO:0000256" key="1">
    <source>
        <dbReference type="SAM" id="SignalP"/>
    </source>
</evidence>
<dbReference type="STRING" id="667676.SAMN05192539_1001343"/>
<organism evidence="2 3">
    <name type="scientific">Paraburkholderia diazotrophica</name>
    <dbReference type="NCBI Taxonomy" id="667676"/>
    <lineage>
        <taxon>Bacteria</taxon>
        <taxon>Pseudomonadati</taxon>
        <taxon>Pseudomonadota</taxon>
        <taxon>Betaproteobacteria</taxon>
        <taxon>Burkholderiales</taxon>
        <taxon>Burkholderiaceae</taxon>
        <taxon>Paraburkholderia</taxon>
    </lineage>
</organism>
<dbReference type="EMBL" id="FNYE01000001">
    <property type="protein sequence ID" value="SEI42996.1"/>
    <property type="molecule type" value="Genomic_DNA"/>
</dbReference>
<dbReference type="AlphaFoldDB" id="A0A1H6QM14"/>
<sequence length="153" mass="14876">MKKLMLLAAGIVASAFLIAGCSTTQQADASAKLAQLQTVVNNGCVVVQPTLVAVAAIDPVVSAAATANGLFCATAGAISVTSVQALISTGIPAIDKAVTESTLIPANQKPLVVAALGVFQLTVANALAVYGNAATTDPASDAASASAPVAASQ</sequence>
<dbReference type="RefSeq" id="WP_090862015.1">
    <property type="nucleotide sequence ID" value="NZ_FNYE01000001.1"/>
</dbReference>
<protein>
    <recommendedName>
        <fullName evidence="4">Lipoprotein</fullName>
    </recommendedName>
</protein>
<feature type="chain" id="PRO_5011679812" description="Lipoprotein" evidence="1">
    <location>
        <begin position="20"/>
        <end position="153"/>
    </location>
</feature>
<dbReference type="PROSITE" id="PS51257">
    <property type="entry name" value="PROKAR_LIPOPROTEIN"/>
    <property type="match status" value="1"/>
</dbReference>
<accession>A0A1H6QM14</accession>
<evidence type="ECO:0000313" key="3">
    <source>
        <dbReference type="Proteomes" id="UP000198866"/>
    </source>
</evidence>